<comment type="caution">
    <text evidence="1">The sequence shown here is derived from an EMBL/GenBank/DDBJ whole genome shotgun (WGS) entry which is preliminary data.</text>
</comment>
<name>A0A4C1Y7W3_EUMVA</name>
<evidence type="ECO:0000313" key="1">
    <source>
        <dbReference type="EMBL" id="GBP70525.1"/>
    </source>
</evidence>
<protein>
    <submittedName>
        <fullName evidence="1">Uncharacterized protein</fullName>
    </submittedName>
</protein>
<dbReference type="EMBL" id="BGZK01001077">
    <property type="protein sequence ID" value="GBP70525.1"/>
    <property type="molecule type" value="Genomic_DNA"/>
</dbReference>
<accession>A0A4C1Y7W3</accession>
<dbReference type="AlphaFoldDB" id="A0A4C1Y7W3"/>
<reference evidence="1 2" key="1">
    <citation type="journal article" date="2019" name="Commun. Biol.">
        <title>The bagworm genome reveals a unique fibroin gene that provides high tensile strength.</title>
        <authorList>
            <person name="Kono N."/>
            <person name="Nakamura H."/>
            <person name="Ohtoshi R."/>
            <person name="Tomita M."/>
            <person name="Numata K."/>
            <person name="Arakawa K."/>
        </authorList>
    </citation>
    <scope>NUCLEOTIDE SEQUENCE [LARGE SCALE GENOMIC DNA]</scope>
</reference>
<organism evidence="1 2">
    <name type="scientific">Eumeta variegata</name>
    <name type="common">Bagworm moth</name>
    <name type="synonym">Eumeta japonica</name>
    <dbReference type="NCBI Taxonomy" id="151549"/>
    <lineage>
        <taxon>Eukaryota</taxon>
        <taxon>Metazoa</taxon>
        <taxon>Ecdysozoa</taxon>
        <taxon>Arthropoda</taxon>
        <taxon>Hexapoda</taxon>
        <taxon>Insecta</taxon>
        <taxon>Pterygota</taxon>
        <taxon>Neoptera</taxon>
        <taxon>Endopterygota</taxon>
        <taxon>Lepidoptera</taxon>
        <taxon>Glossata</taxon>
        <taxon>Ditrysia</taxon>
        <taxon>Tineoidea</taxon>
        <taxon>Psychidae</taxon>
        <taxon>Oiketicinae</taxon>
        <taxon>Eumeta</taxon>
    </lineage>
</organism>
<dbReference type="OrthoDB" id="361102at2759"/>
<proteinExistence type="predicted"/>
<evidence type="ECO:0000313" key="2">
    <source>
        <dbReference type="Proteomes" id="UP000299102"/>
    </source>
</evidence>
<dbReference type="Proteomes" id="UP000299102">
    <property type="component" value="Unassembled WGS sequence"/>
</dbReference>
<sequence length="72" mass="8741">MTVPDELLTYSFDFGAARLDPCELRTVVPYTYMHVKRTLGRATWTRGENIIVRPRRWRKPKSIIPEYWRQWD</sequence>
<keyword evidence="2" id="KW-1185">Reference proteome</keyword>
<gene>
    <name evidence="1" type="ORF">EVAR_61440_1</name>
</gene>